<protein>
    <submittedName>
        <fullName evidence="2">Calcineurin B-like protein</fullName>
    </submittedName>
</protein>
<sequence>MGNSDKPVFQIKQLIPEKANEVFRVGNASGSRQEPPRGCRPRASALPPRLPTLDSANHPHRRPPLRRPPKGNHEKKRNRVADKSGGTTAGRSVRRAPTASISFSSYLSVLFFLAPPSPQPCTCWNSVELRFVDLVIGFLEFVSAPAIGAFVCLPHYVNGDRIAGKMEMVVRCD</sequence>
<dbReference type="EMBL" id="CP097507">
    <property type="protein sequence ID" value="URE00806.1"/>
    <property type="molecule type" value="Genomic_DNA"/>
</dbReference>
<evidence type="ECO:0000313" key="2">
    <source>
        <dbReference type="EMBL" id="URE00806.1"/>
    </source>
</evidence>
<evidence type="ECO:0000313" key="3">
    <source>
        <dbReference type="Proteomes" id="UP001055439"/>
    </source>
</evidence>
<evidence type="ECO:0000256" key="1">
    <source>
        <dbReference type="SAM" id="MobiDB-lite"/>
    </source>
</evidence>
<proteinExistence type="predicted"/>
<accession>A0A9E7FRF2</accession>
<reference evidence="2" key="1">
    <citation type="submission" date="2022-05" db="EMBL/GenBank/DDBJ databases">
        <title>The Musa troglodytarum L. genome provides insights into the mechanism of non-climacteric behaviour and enrichment of carotenoids.</title>
        <authorList>
            <person name="Wang J."/>
        </authorList>
    </citation>
    <scope>NUCLEOTIDE SEQUENCE</scope>
    <source>
        <tissue evidence="2">Leaf</tissue>
    </source>
</reference>
<dbReference type="AlphaFoldDB" id="A0A9E7FRF2"/>
<keyword evidence="3" id="KW-1185">Reference proteome</keyword>
<name>A0A9E7FRF2_9LILI</name>
<organism evidence="2 3">
    <name type="scientific">Musa troglodytarum</name>
    <name type="common">fe'i banana</name>
    <dbReference type="NCBI Taxonomy" id="320322"/>
    <lineage>
        <taxon>Eukaryota</taxon>
        <taxon>Viridiplantae</taxon>
        <taxon>Streptophyta</taxon>
        <taxon>Embryophyta</taxon>
        <taxon>Tracheophyta</taxon>
        <taxon>Spermatophyta</taxon>
        <taxon>Magnoliopsida</taxon>
        <taxon>Liliopsida</taxon>
        <taxon>Zingiberales</taxon>
        <taxon>Musaceae</taxon>
        <taxon>Musa</taxon>
    </lineage>
</organism>
<dbReference type="Proteomes" id="UP001055439">
    <property type="component" value="Chromosome 5"/>
</dbReference>
<dbReference type="OrthoDB" id="191686at2759"/>
<feature type="region of interest" description="Disordered" evidence="1">
    <location>
        <begin position="22"/>
        <end position="94"/>
    </location>
</feature>
<gene>
    <name evidence="2" type="ORF">MUK42_20422</name>
</gene>
<feature type="compositionally biased region" description="Basic residues" evidence="1">
    <location>
        <begin position="58"/>
        <end position="78"/>
    </location>
</feature>